<feature type="transmembrane region" description="Helical" evidence="1">
    <location>
        <begin position="138"/>
        <end position="161"/>
    </location>
</feature>
<dbReference type="EMBL" id="CP000612">
    <property type="protein sequence ID" value="ABO50046.1"/>
    <property type="molecule type" value="Genomic_DNA"/>
</dbReference>
<dbReference type="AlphaFoldDB" id="A4J4P3"/>
<reference evidence="2 3" key="1">
    <citation type="submission" date="2007-03" db="EMBL/GenBank/DDBJ databases">
        <title>Complete sequence of Desulfotomaculum reducens MI-1.</title>
        <authorList>
            <consortium name="US DOE Joint Genome Institute"/>
            <person name="Copeland A."/>
            <person name="Lucas S."/>
            <person name="Lapidus A."/>
            <person name="Barry K."/>
            <person name="Detter J.C."/>
            <person name="Glavina del Rio T."/>
            <person name="Hammon N."/>
            <person name="Israni S."/>
            <person name="Dalin E."/>
            <person name="Tice H."/>
            <person name="Pitluck S."/>
            <person name="Sims D."/>
            <person name="Brettin T."/>
            <person name="Bruce D."/>
            <person name="Han C."/>
            <person name="Tapia R."/>
            <person name="Schmutz J."/>
            <person name="Larimer F."/>
            <person name="Land M."/>
            <person name="Hauser L."/>
            <person name="Kyrpides N."/>
            <person name="Kim E."/>
            <person name="Tebo B.M."/>
            <person name="Richardson P."/>
        </authorList>
    </citation>
    <scope>NUCLEOTIDE SEQUENCE [LARGE SCALE GENOMIC DNA]</scope>
    <source>
        <strain evidence="2 3">MI-1</strain>
    </source>
</reference>
<dbReference type="eggNOG" id="ENOG5033622">
    <property type="taxonomic scope" value="Bacteria"/>
</dbReference>
<dbReference type="RefSeq" id="WP_011877862.1">
    <property type="nucleotide sequence ID" value="NC_009253.1"/>
</dbReference>
<evidence type="ECO:0000313" key="2">
    <source>
        <dbReference type="EMBL" id="ABO50046.1"/>
    </source>
</evidence>
<feature type="transmembrane region" description="Helical" evidence="1">
    <location>
        <begin position="17"/>
        <end position="35"/>
    </location>
</feature>
<dbReference type="HOGENOM" id="CLU_093430_0_0_9"/>
<keyword evidence="1" id="KW-0812">Transmembrane</keyword>
<feature type="transmembrane region" description="Helical" evidence="1">
    <location>
        <begin position="85"/>
        <end position="118"/>
    </location>
</feature>
<dbReference type="OrthoDB" id="1786466at2"/>
<dbReference type="KEGG" id="drm:Dred_1516"/>
<dbReference type="STRING" id="349161.Dred_1516"/>
<keyword evidence="1" id="KW-1133">Transmembrane helix</keyword>
<proteinExistence type="predicted"/>
<evidence type="ECO:0000256" key="1">
    <source>
        <dbReference type="SAM" id="Phobius"/>
    </source>
</evidence>
<sequence length="260" mass="28821">MNAWWHLVKKEYRMTRTLSAVLLGILIIAGLWVMYSNQDHLGIVLAPASLLIICALFYPAFYMLTNVSSELKQTPHLWLHCPQPAWMLLTAKLVMAVVVMLAILLVDAVFIYLTLFSLPSEQIGTDIGSLALFVTELGTYVALAIIGASIYMAAWTSLMAVATASTRNILGRFNWLAGLATLIAATWGLGKIQQTWLFQKLTHWGAFNIHLLSVKRLFPQANGNPLEGLQLYAGQIFMVFIVTVAVLALSSWLIDNKVEV</sequence>
<feature type="transmembrane region" description="Helical" evidence="1">
    <location>
        <begin position="173"/>
        <end position="190"/>
    </location>
</feature>
<protein>
    <submittedName>
        <fullName evidence="2">Uncharacterized protein</fullName>
    </submittedName>
</protein>
<keyword evidence="3" id="KW-1185">Reference proteome</keyword>
<name>A4J4P3_DESRM</name>
<feature type="transmembrane region" description="Helical" evidence="1">
    <location>
        <begin position="232"/>
        <end position="254"/>
    </location>
</feature>
<feature type="transmembrane region" description="Helical" evidence="1">
    <location>
        <begin position="41"/>
        <end position="64"/>
    </location>
</feature>
<dbReference type="Proteomes" id="UP000001556">
    <property type="component" value="Chromosome"/>
</dbReference>
<accession>A4J4P3</accession>
<organism evidence="2 3">
    <name type="scientific">Desulforamulus reducens (strain ATCC BAA-1160 / DSM 100696 / MI-1)</name>
    <name type="common">Desulfotomaculum reducens</name>
    <dbReference type="NCBI Taxonomy" id="349161"/>
    <lineage>
        <taxon>Bacteria</taxon>
        <taxon>Bacillati</taxon>
        <taxon>Bacillota</taxon>
        <taxon>Clostridia</taxon>
        <taxon>Eubacteriales</taxon>
        <taxon>Peptococcaceae</taxon>
        <taxon>Desulforamulus</taxon>
    </lineage>
</organism>
<evidence type="ECO:0000313" key="3">
    <source>
        <dbReference type="Proteomes" id="UP000001556"/>
    </source>
</evidence>
<gene>
    <name evidence="2" type="ordered locus">Dred_1516</name>
</gene>
<keyword evidence="1" id="KW-0472">Membrane</keyword>